<dbReference type="EMBL" id="CQBK01000017">
    <property type="protein sequence ID" value="CNI14991.1"/>
    <property type="molecule type" value="Genomic_DNA"/>
</dbReference>
<evidence type="ECO:0000313" key="2">
    <source>
        <dbReference type="EMBL" id="CNI14991.1"/>
    </source>
</evidence>
<reference evidence="2 3" key="1">
    <citation type="submission" date="2015-03" db="EMBL/GenBank/DDBJ databases">
        <authorList>
            <person name="Murphy D."/>
        </authorList>
    </citation>
    <scope>NUCLEOTIDE SEQUENCE [LARGE SCALE GENOMIC DNA]</scope>
    <source>
        <strain evidence="2 3">Y233</strain>
    </source>
</reference>
<name>A0A0T9QJS5_9GAMM</name>
<dbReference type="AlphaFoldDB" id="A0A0T9QJS5"/>
<evidence type="ECO:0000256" key="1">
    <source>
        <dbReference type="SAM" id="MobiDB-lite"/>
    </source>
</evidence>
<gene>
    <name evidence="2" type="ORF">ERS008667_02566</name>
</gene>
<organism evidence="2 3">
    <name type="scientific">Yersinia similis</name>
    <dbReference type="NCBI Taxonomy" id="367190"/>
    <lineage>
        <taxon>Bacteria</taxon>
        <taxon>Pseudomonadati</taxon>
        <taxon>Pseudomonadota</taxon>
        <taxon>Gammaproteobacteria</taxon>
        <taxon>Enterobacterales</taxon>
        <taxon>Yersiniaceae</taxon>
        <taxon>Yersinia</taxon>
    </lineage>
</organism>
<accession>A0A0T9QJS5</accession>
<protein>
    <submittedName>
        <fullName evidence="2">Uncharacterized protein</fullName>
    </submittedName>
</protein>
<evidence type="ECO:0000313" key="3">
    <source>
        <dbReference type="Proteomes" id="UP000038204"/>
    </source>
</evidence>
<sequence length="43" mass="4886">MVYESETCGGRHESGKSSGQLMASHPDELFKNVEWRFPIFANL</sequence>
<feature type="region of interest" description="Disordered" evidence="1">
    <location>
        <begin position="1"/>
        <end position="21"/>
    </location>
</feature>
<dbReference type="Proteomes" id="UP000038204">
    <property type="component" value="Unassembled WGS sequence"/>
</dbReference>
<proteinExistence type="predicted"/>